<name>A0A9P8PIW0_WICPI</name>
<accession>A0A9P8PIW0</accession>
<reference evidence="2" key="1">
    <citation type="journal article" date="2021" name="Open Biol.">
        <title>Shared evolutionary footprints suggest mitochondrial oxidative damage underlies multiple complex I losses in fungi.</title>
        <authorList>
            <person name="Schikora-Tamarit M.A."/>
            <person name="Marcet-Houben M."/>
            <person name="Nosek J."/>
            <person name="Gabaldon T."/>
        </authorList>
    </citation>
    <scope>NUCLEOTIDE SEQUENCE</scope>
    <source>
        <strain evidence="2">CBS2887</strain>
    </source>
</reference>
<proteinExistence type="predicted"/>
<keyword evidence="1" id="KW-0732">Signal</keyword>
<dbReference type="Proteomes" id="UP000774326">
    <property type="component" value="Unassembled WGS sequence"/>
</dbReference>
<gene>
    <name evidence="2" type="ORF">WICPIJ_010022</name>
</gene>
<keyword evidence="3" id="KW-1185">Reference proteome</keyword>
<sequence length="321" mass="37518">MKLSKSFLFLVGVTNFLTGTLQQNDTADDIDNEYDIGITLADKPVAPVPDSRGDSTMDIRYNPYKPFIRKCHLDYHDKYVKAYSAHRDKMFSYFQYLNHGFFGYAEDWEDFSGESIKERRSESVEPVEVANEDLELAAEDSNSTYSTAAYDLYRKSYVMSTKLQINGTAYVYLKNGHKHFDFFEFIKTSDFKTIVKECQLAIHEAFVPFLGSPTSRYDTMFKNPFENRLIHHSSNYQTIARTDEEMEKDATHYRYKHIFSIDVDYNAVYFYSLKYTFETNHGSDIMETLKGGRFSISLNDFATERFKCERDPWKPGLEDRP</sequence>
<evidence type="ECO:0000256" key="1">
    <source>
        <dbReference type="SAM" id="SignalP"/>
    </source>
</evidence>
<evidence type="ECO:0000313" key="2">
    <source>
        <dbReference type="EMBL" id="KAH3672652.1"/>
    </source>
</evidence>
<evidence type="ECO:0000313" key="3">
    <source>
        <dbReference type="Proteomes" id="UP000774326"/>
    </source>
</evidence>
<comment type="caution">
    <text evidence="2">The sequence shown here is derived from an EMBL/GenBank/DDBJ whole genome shotgun (WGS) entry which is preliminary data.</text>
</comment>
<evidence type="ECO:0008006" key="4">
    <source>
        <dbReference type="Google" id="ProtNLM"/>
    </source>
</evidence>
<feature type="chain" id="PRO_5040471357" description="Secreted protein" evidence="1">
    <location>
        <begin position="23"/>
        <end position="321"/>
    </location>
</feature>
<organism evidence="2 3">
    <name type="scientific">Wickerhamomyces pijperi</name>
    <name type="common">Yeast</name>
    <name type="synonym">Pichia pijperi</name>
    <dbReference type="NCBI Taxonomy" id="599730"/>
    <lineage>
        <taxon>Eukaryota</taxon>
        <taxon>Fungi</taxon>
        <taxon>Dikarya</taxon>
        <taxon>Ascomycota</taxon>
        <taxon>Saccharomycotina</taxon>
        <taxon>Saccharomycetes</taxon>
        <taxon>Phaffomycetales</taxon>
        <taxon>Wickerhamomycetaceae</taxon>
        <taxon>Wickerhamomyces</taxon>
    </lineage>
</organism>
<protein>
    <recommendedName>
        <fullName evidence="4">Secreted protein</fullName>
    </recommendedName>
</protein>
<feature type="signal peptide" evidence="1">
    <location>
        <begin position="1"/>
        <end position="22"/>
    </location>
</feature>
<dbReference type="AlphaFoldDB" id="A0A9P8PIW0"/>
<dbReference type="EMBL" id="JAEUBG010005785">
    <property type="protein sequence ID" value="KAH3672652.1"/>
    <property type="molecule type" value="Genomic_DNA"/>
</dbReference>
<reference evidence="2" key="2">
    <citation type="submission" date="2021-01" db="EMBL/GenBank/DDBJ databases">
        <authorList>
            <person name="Schikora-Tamarit M.A."/>
        </authorList>
    </citation>
    <scope>NUCLEOTIDE SEQUENCE</scope>
    <source>
        <strain evidence="2">CBS2887</strain>
    </source>
</reference>